<evidence type="ECO:0000313" key="2">
    <source>
        <dbReference type="EMBL" id="RFC62529.1"/>
    </source>
</evidence>
<comment type="caution">
    <text evidence="2">The sequence shown here is derived from an EMBL/GenBank/DDBJ whole genome shotgun (WGS) entry which is preliminary data.</text>
</comment>
<dbReference type="AlphaFoldDB" id="A0A371WZY4"/>
<evidence type="ECO:0000313" key="3">
    <source>
        <dbReference type="Proteomes" id="UP000264310"/>
    </source>
</evidence>
<feature type="transmembrane region" description="Helical" evidence="1">
    <location>
        <begin position="78"/>
        <end position="97"/>
    </location>
</feature>
<evidence type="ECO:0008006" key="4">
    <source>
        <dbReference type="Google" id="ProtNLM"/>
    </source>
</evidence>
<dbReference type="RefSeq" id="WP_116684052.1">
    <property type="nucleotide sequence ID" value="NZ_QURL01000006.1"/>
</dbReference>
<protein>
    <recommendedName>
        <fullName evidence="4">Ceramidase</fullName>
    </recommendedName>
</protein>
<gene>
    <name evidence="2" type="ORF">DYI37_14835</name>
</gene>
<organism evidence="2 3">
    <name type="scientific">Fulvimarina endophytica</name>
    <dbReference type="NCBI Taxonomy" id="2293836"/>
    <lineage>
        <taxon>Bacteria</taxon>
        <taxon>Pseudomonadati</taxon>
        <taxon>Pseudomonadota</taxon>
        <taxon>Alphaproteobacteria</taxon>
        <taxon>Hyphomicrobiales</taxon>
        <taxon>Aurantimonadaceae</taxon>
        <taxon>Fulvimarina</taxon>
    </lineage>
</organism>
<keyword evidence="3" id="KW-1185">Reference proteome</keyword>
<dbReference type="Proteomes" id="UP000264310">
    <property type="component" value="Unassembled WGS sequence"/>
</dbReference>
<name>A0A371WZY4_9HYPH</name>
<feature type="transmembrane region" description="Helical" evidence="1">
    <location>
        <begin position="193"/>
        <end position="211"/>
    </location>
</feature>
<evidence type="ECO:0000256" key="1">
    <source>
        <dbReference type="SAM" id="Phobius"/>
    </source>
</evidence>
<feature type="transmembrane region" description="Helical" evidence="1">
    <location>
        <begin position="25"/>
        <end position="42"/>
    </location>
</feature>
<keyword evidence="1" id="KW-0812">Transmembrane</keyword>
<dbReference type="OrthoDB" id="277121at2"/>
<proteinExistence type="predicted"/>
<keyword evidence="1" id="KW-1133">Transmembrane helix</keyword>
<reference evidence="2 3" key="1">
    <citation type="submission" date="2018-08" db="EMBL/GenBank/DDBJ databases">
        <title>Fulvimarina sp. 85, whole genome shotgun sequence.</title>
        <authorList>
            <person name="Tuo L."/>
        </authorList>
    </citation>
    <scope>NUCLEOTIDE SEQUENCE [LARGE SCALE GENOMIC DNA]</scope>
    <source>
        <strain evidence="2 3">85</strain>
    </source>
</reference>
<accession>A0A371WZY4</accession>
<sequence length="232" mass="24546">MDWTSPIDAYCERTDPSFWAEPVNAVTNAAFLIAPFLAYALASRRAGSVVGWAELALSAIVFVIGIGSFLFHTVATRWAALADVLPIAVFIFSYFAYALSRFVGLGWIGTLLATILFLAASQLAEPAFAWAVGSSAGYMPGLLAMLGIGGFLVSRAHPAGRAVLGAGAVFTLSLAFRIADGPVCDHWALGTHFLWHILNATTLGLLLYAAMRHGHGHGHGHGGNRADSRFGT</sequence>
<feature type="transmembrane region" description="Helical" evidence="1">
    <location>
        <begin position="49"/>
        <end position="72"/>
    </location>
</feature>
<dbReference type="EMBL" id="QURL01000006">
    <property type="protein sequence ID" value="RFC62529.1"/>
    <property type="molecule type" value="Genomic_DNA"/>
</dbReference>
<feature type="transmembrane region" description="Helical" evidence="1">
    <location>
        <begin position="127"/>
        <end position="152"/>
    </location>
</feature>
<keyword evidence="1" id="KW-0472">Membrane</keyword>
<feature type="transmembrane region" description="Helical" evidence="1">
    <location>
        <begin position="102"/>
        <end position="121"/>
    </location>
</feature>
<feature type="transmembrane region" description="Helical" evidence="1">
    <location>
        <begin position="159"/>
        <end position="178"/>
    </location>
</feature>